<dbReference type="eggNOG" id="COG1216">
    <property type="taxonomic scope" value="Bacteria"/>
</dbReference>
<dbReference type="Proteomes" id="UP000017184">
    <property type="component" value="Chromosome"/>
</dbReference>
<dbReference type="SUPFAM" id="SSF53448">
    <property type="entry name" value="Nucleotide-diphospho-sugar transferases"/>
    <property type="match status" value="1"/>
</dbReference>
<accession>U5N8N4</accession>
<dbReference type="InterPro" id="IPR001173">
    <property type="entry name" value="Glyco_trans_2-like"/>
</dbReference>
<keyword evidence="3" id="KW-0808">Transferase</keyword>
<dbReference type="Pfam" id="PF00535">
    <property type="entry name" value="Glycos_transf_2"/>
    <property type="match status" value="1"/>
</dbReference>
<reference evidence="3 4" key="1">
    <citation type="journal article" date="2013" name="Genome Biol.">
        <title>Genomic analysis reveals key aspects of prokaryotic symbiosis in the phototrophic consortium "Chlorochromatium aggregatum".</title>
        <authorList>
            <person name="Liu Z."/>
            <person name="Muller J."/>
            <person name="Li T."/>
            <person name="Alvey R.M."/>
            <person name="Vogl K."/>
            <person name="Frigaard N.U."/>
            <person name="Rockwell N.C."/>
            <person name="Boyd E.S."/>
            <person name="Tomsho L.P."/>
            <person name="Schuster S.C."/>
            <person name="Henke P."/>
            <person name="Rohde M."/>
            <person name="Overmann J."/>
            <person name="Bryant D.A."/>
        </authorList>
    </citation>
    <scope>NUCLEOTIDE SEQUENCE [LARGE SCALE GENOMIC DNA]</scope>
    <source>
        <strain evidence="3">CR</strain>
    </source>
</reference>
<dbReference type="InterPro" id="IPR029044">
    <property type="entry name" value="Nucleotide-diphossugar_trans"/>
</dbReference>
<dbReference type="EMBL" id="CP004885">
    <property type="protein sequence ID" value="AGX86544.1"/>
    <property type="molecule type" value="Genomic_DNA"/>
</dbReference>
<dbReference type="Gene3D" id="3.90.550.10">
    <property type="entry name" value="Spore Coat Polysaccharide Biosynthesis Protein SpsA, Chain A"/>
    <property type="match status" value="1"/>
</dbReference>
<dbReference type="KEGG" id="cbx:Cenrod_0424"/>
<dbReference type="CDD" id="cd02511">
    <property type="entry name" value="Beta4Glucosyltransferase"/>
    <property type="match status" value="1"/>
</dbReference>
<protein>
    <submittedName>
        <fullName evidence="3">Cell wall biogenesis glycosyltransferase</fullName>
    </submittedName>
</protein>
<dbReference type="RefSeq" id="WP_022771365.1">
    <property type="nucleotide sequence ID" value="NC_022576.1"/>
</dbReference>
<dbReference type="PANTHER" id="PTHR43630:SF2">
    <property type="entry name" value="GLYCOSYLTRANSFERASE"/>
    <property type="match status" value="1"/>
</dbReference>
<evidence type="ECO:0000256" key="1">
    <source>
        <dbReference type="ARBA" id="ARBA00038494"/>
    </source>
</evidence>
<evidence type="ECO:0000259" key="2">
    <source>
        <dbReference type="Pfam" id="PF00535"/>
    </source>
</evidence>
<dbReference type="GO" id="GO:0016740">
    <property type="term" value="F:transferase activity"/>
    <property type="evidence" value="ECO:0007669"/>
    <property type="project" value="UniProtKB-KW"/>
</dbReference>
<comment type="similarity">
    <text evidence="1">Belongs to the glycosyltransferase 2 family. WaaE/KdtX subfamily.</text>
</comment>
<evidence type="ECO:0000313" key="3">
    <source>
        <dbReference type="EMBL" id="AGX86544.1"/>
    </source>
</evidence>
<name>U5N8N4_9BURK</name>
<dbReference type="OrthoDB" id="9815923at2"/>
<dbReference type="HOGENOM" id="CLU_065962_1_0_4"/>
<sequence>MKLSAIIITHNEQANIGECIRCLDFVDEVVVLDHGSTDDTVHIARSLGARVHTTDDWPGFGPQKNRVLDLAQGQWILSIDADERVTPELRQEILRSIACDTADCFALPRLSWFCGKFIRHSGWAPDLVDRLFKAGTARFSNDLVHEKLLPQGPSHRLSTPLLHFSYRDFSDVLRKIDRYSTASSAQAYARGKRASVLGAMGHGLWAFLRTFFLQAGFLDGEHGLVLAIARAQGSYYNHLKLWRLCQTNGESITAIDPVIHKDGL</sequence>
<proteinExistence type="inferred from homology"/>
<dbReference type="PANTHER" id="PTHR43630">
    <property type="entry name" value="POLY-BETA-1,6-N-ACETYL-D-GLUCOSAMINE SYNTHASE"/>
    <property type="match status" value="1"/>
</dbReference>
<dbReference type="AlphaFoldDB" id="U5N8N4"/>
<dbReference type="STRING" id="946483.Cenrod_0424"/>
<keyword evidence="4" id="KW-1185">Reference proteome</keyword>
<gene>
    <name evidence="3" type="ORF">Cenrod_0424</name>
</gene>
<evidence type="ECO:0000313" key="4">
    <source>
        <dbReference type="Proteomes" id="UP000017184"/>
    </source>
</evidence>
<organism evidence="3 4">
    <name type="scientific">Candidatus Symbiobacter mobilis CR</name>
    <dbReference type="NCBI Taxonomy" id="946483"/>
    <lineage>
        <taxon>Bacteria</taxon>
        <taxon>Pseudomonadati</taxon>
        <taxon>Pseudomonadota</taxon>
        <taxon>Betaproteobacteria</taxon>
        <taxon>Burkholderiales</taxon>
        <taxon>Comamonadaceae</taxon>
    </lineage>
</organism>
<feature type="domain" description="Glycosyltransferase 2-like" evidence="2">
    <location>
        <begin position="4"/>
        <end position="124"/>
    </location>
</feature>